<dbReference type="InterPro" id="IPR029062">
    <property type="entry name" value="Class_I_gatase-like"/>
</dbReference>
<dbReference type="Gene3D" id="3.40.50.410">
    <property type="entry name" value="von Willebrand factor, type A domain"/>
    <property type="match status" value="1"/>
</dbReference>
<feature type="domain" description="Putative glutamine amidotransferase" evidence="2">
    <location>
        <begin position="371"/>
        <end position="545"/>
    </location>
</feature>
<dbReference type="Pfam" id="PF07090">
    <property type="entry name" value="GATase1_like"/>
    <property type="match status" value="1"/>
</dbReference>
<protein>
    <recommendedName>
        <fullName evidence="2">Putative glutamine amidotransferase domain-containing protein</fullName>
    </recommendedName>
</protein>
<dbReference type="AlphaFoldDB" id="A0A934SAW4"/>
<dbReference type="InterPro" id="IPR036465">
    <property type="entry name" value="vWFA_dom_sf"/>
</dbReference>
<dbReference type="PANTHER" id="PTHR37947">
    <property type="entry name" value="BLL2462 PROTEIN"/>
    <property type="match status" value="1"/>
</dbReference>
<name>A0A934SAW4_9BACT</name>
<accession>A0A934SAW4</accession>
<dbReference type="EMBL" id="JAENIJ010000054">
    <property type="protein sequence ID" value="MBK1884504.1"/>
    <property type="molecule type" value="Genomic_DNA"/>
</dbReference>
<evidence type="ECO:0000256" key="1">
    <source>
        <dbReference type="SAM" id="Phobius"/>
    </source>
</evidence>
<keyword evidence="1" id="KW-0812">Transmembrane</keyword>
<dbReference type="Gene3D" id="3.40.50.880">
    <property type="match status" value="1"/>
</dbReference>
<dbReference type="SUPFAM" id="SSF52317">
    <property type="entry name" value="Class I glutamine amidotransferase-like"/>
    <property type="match status" value="1"/>
</dbReference>
<evidence type="ECO:0000313" key="4">
    <source>
        <dbReference type="Proteomes" id="UP000603141"/>
    </source>
</evidence>
<reference evidence="3" key="1">
    <citation type="submission" date="2021-01" db="EMBL/GenBank/DDBJ databases">
        <title>Modified the classification status of verrucomicrobia.</title>
        <authorList>
            <person name="Feng X."/>
        </authorList>
    </citation>
    <scope>NUCLEOTIDE SEQUENCE</scope>
    <source>
        <strain evidence="3">KCTC 22041</strain>
    </source>
</reference>
<comment type="caution">
    <text evidence="3">The sequence shown here is derived from an EMBL/GenBank/DDBJ whole genome shotgun (WGS) entry which is preliminary data.</text>
</comment>
<evidence type="ECO:0000259" key="2">
    <source>
        <dbReference type="Pfam" id="PF07090"/>
    </source>
</evidence>
<evidence type="ECO:0000313" key="3">
    <source>
        <dbReference type="EMBL" id="MBK1884504.1"/>
    </source>
</evidence>
<dbReference type="CDD" id="cd00198">
    <property type="entry name" value="vWFA"/>
    <property type="match status" value="1"/>
</dbReference>
<dbReference type="InterPro" id="IPR010768">
    <property type="entry name" value="GATase1-like"/>
</dbReference>
<feature type="transmembrane region" description="Helical" evidence="1">
    <location>
        <begin position="15"/>
        <end position="38"/>
    </location>
</feature>
<organism evidence="3 4">
    <name type="scientific">Luteolibacter pohnpeiensis</name>
    <dbReference type="NCBI Taxonomy" id="454153"/>
    <lineage>
        <taxon>Bacteria</taxon>
        <taxon>Pseudomonadati</taxon>
        <taxon>Verrucomicrobiota</taxon>
        <taxon>Verrucomicrobiia</taxon>
        <taxon>Verrucomicrobiales</taxon>
        <taxon>Verrucomicrobiaceae</taxon>
        <taxon>Luteolibacter</taxon>
    </lineage>
</organism>
<dbReference type="SUPFAM" id="SSF53300">
    <property type="entry name" value="vWA-like"/>
    <property type="match status" value="1"/>
</dbReference>
<dbReference type="RefSeq" id="WP_200273757.1">
    <property type="nucleotide sequence ID" value="NZ_JAENIJ010000054.1"/>
</dbReference>
<gene>
    <name evidence="3" type="ORF">JIN85_18960</name>
</gene>
<sequence>MTLPHLPGLDWHPALPIPFIVVLAAIAALAAILFIPFSANLKGWAKLPALILRLLTVAALVILLLNPVAIENAPQADRSAALLLDTSTSMALGKRLQDATAFSNSVTDEFGSGTLLKYSFGPETKPLHTDQVPKPTGRTTRLGDAIRRALDAHPTPASLLVIGDGGGDDRLELDTAAQIAKARGIPIHVHPVGGEDKLANAWIAGIKVPPSARPNSTVPVEVRVGSRGINRALAVRLLDANGTTLASKEVNASEDPEPVQLEMTTGIRTEVYRVVLEQANGDIIPEDNEISFQLDIVSPKIRVLYMEGSHMSHLVKSDKQSAVWNTMELIARAWDATGEIESDLYSVIAQYSNTPNLFKIRRFLGGGMEFDTTHGFPNTREDLYKYDVIICSDIARGNFTKDQMDWVVDLVTRRGGGFCMIGGNTSFDSGGYDKTPWEKITPVDMVSYGNGTTFQGAYVAIPKSARNHPIWRISPDPAENDKILDSHPPFYGYHDISRAKPGATNLAQIENGGAPLITVQSYGRGRSMAFLSDANGSWGSAYVHWGEGQSPSSIITSNEIGQGSQILKSTEGMTDADAVPADMPHPSPAYAQFWVNTVRWLAENSVRRLGEGISGRAADSVARPGVKLPVSAEIVAGVSPEEMPSLQVSARLLIPGAPSQRLNWDRDRREFTGSVQIPNDIDSKNVGIIFESKSDAANLSDRLSLPVLALNPEIEHTSATPALLRDLAAATGGNEFNSADDAAARLKSDIEHSEKSVTTLLRPAWDQPLFWLILLFLLSGEWLLRKIARRA</sequence>
<feature type="transmembrane region" description="Helical" evidence="1">
    <location>
        <begin position="50"/>
        <end position="70"/>
    </location>
</feature>
<proteinExistence type="predicted"/>
<keyword evidence="1" id="KW-1133">Transmembrane helix</keyword>
<dbReference type="PANTHER" id="PTHR37947:SF1">
    <property type="entry name" value="BLL2462 PROTEIN"/>
    <property type="match status" value="1"/>
</dbReference>
<dbReference type="Proteomes" id="UP000603141">
    <property type="component" value="Unassembled WGS sequence"/>
</dbReference>
<keyword evidence="4" id="KW-1185">Reference proteome</keyword>
<keyword evidence="1" id="KW-0472">Membrane</keyword>